<dbReference type="NCBIfam" id="TIGR00912">
    <property type="entry name" value="2A0309"/>
    <property type="match status" value="1"/>
</dbReference>
<dbReference type="RefSeq" id="WP_148975131.1">
    <property type="nucleotide sequence ID" value="NZ_VTER01000006.1"/>
</dbReference>
<gene>
    <name evidence="9" type="ORF">FZD51_12795</name>
</gene>
<dbReference type="GO" id="GO:0016020">
    <property type="term" value="C:membrane"/>
    <property type="evidence" value="ECO:0007669"/>
    <property type="project" value="UniProtKB-SubCell"/>
</dbReference>
<feature type="transmembrane region" description="Helical" evidence="8">
    <location>
        <begin position="220"/>
        <end position="242"/>
    </location>
</feature>
<protein>
    <submittedName>
        <fullName evidence="9">GerAB/ArcD/ProY family transporter</fullName>
    </submittedName>
</protein>
<dbReference type="AlphaFoldDB" id="A0A5D4R8M3"/>
<dbReference type="Gene3D" id="1.20.1740.10">
    <property type="entry name" value="Amino acid/polyamine transporter I"/>
    <property type="match status" value="1"/>
</dbReference>
<dbReference type="Proteomes" id="UP000322139">
    <property type="component" value="Unassembled WGS sequence"/>
</dbReference>
<sequence length="364" mass="40697">MKVKTRIDQQDLFFLLLQTQIGAGILSMPYSLYTAAKNDGWISLMLAAAAIFSLIYFYWLLCRRFPHQTLYDFSGKVFGKWGGALINLGYISYFVSTALLVYLNFADIIGRWVLLDTPRWLLILLLMFIAVSACSGSFSSIVSLFSFTSIFIIFLFILSLFIFKEPEIDYRYMFPVASQGVLPILRGAKEAVYGFLGAETALFFLAFVREPEKKGAIKGAFWAQIVISVFYLYLFMASIIMFSPKEIILIPEPVLYMLKAITFKIIERLDLVFITVWMTAAATTIISYTYLAGMGLSKLLKIKHRRAVLAATGIIFILTFIPQGEMDITGFGRAVSLAGLIFSSALPLAMYIAAAFLKKGGAGL</sequence>
<keyword evidence="4" id="KW-0309">Germination</keyword>
<evidence type="ECO:0000256" key="5">
    <source>
        <dbReference type="ARBA" id="ARBA00022692"/>
    </source>
</evidence>
<accession>A0A5D4R8M3</accession>
<comment type="similarity">
    <text evidence="2">Belongs to the amino acid-polyamine-organocation (APC) superfamily. Spore germination protein (SGP) (TC 2.A.3.9) family.</text>
</comment>
<dbReference type="PANTHER" id="PTHR34975">
    <property type="entry name" value="SPORE GERMINATION PROTEIN A2"/>
    <property type="match status" value="1"/>
</dbReference>
<dbReference type="EMBL" id="VTER01000006">
    <property type="protein sequence ID" value="TYS47803.1"/>
    <property type="molecule type" value="Genomic_DNA"/>
</dbReference>
<organism evidence="9 10">
    <name type="scientific">Bacillus infantis</name>
    <dbReference type="NCBI Taxonomy" id="324767"/>
    <lineage>
        <taxon>Bacteria</taxon>
        <taxon>Bacillati</taxon>
        <taxon>Bacillota</taxon>
        <taxon>Bacilli</taxon>
        <taxon>Bacillales</taxon>
        <taxon>Bacillaceae</taxon>
        <taxon>Bacillus</taxon>
    </lineage>
</organism>
<dbReference type="GO" id="GO:0009847">
    <property type="term" value="P:spore germination"/>
    <property type="evidence" value="ECO:0007669"/>
    <property type="project" value="InterPro"/>
</dbReference>
<keyword evidence="3" id="KW-0813">Transport</keyword>
<evidence type="ECO:0000256" key="4">
    <source>
        <dbReference type="ARBA" id="ARBA00022544"/>
    </source>
</evidence>
<feature type="transmembrane region" description="Helical" evidence="8">
    <location>
        <begin position="191"/>
        <end position="208"/>
    </location>
</feature>
<dbReference type="PANTHER" id="PTHR34975:SF2">
    <property type="entry name" value="SPORE GERMINATION PROTEIN A2"/>
    <property type="match status" value="1"/>
</dbReference>
<evidence type="ECO:0000256" key="7">
    <source>
        <dbReference type="ARBA" id="ARBA00023136"/>
    </source>
</evidence>
<dbReference type="Pfam" id="PF03845">
    <property type="entry name" value="Spore_permease"/>
    <property type="match status" value="1"/>
</dbReference>
<feature type="transmembrane region" description="Helical" evidence="8">
    <location>
        <begin position="117"/>
        <end position="134"/>
    </location>
</feature>
<name>A0A5D4R8M3_9BACI</name>
<evidence type="ECO:0000256" key="1">
    <source>
        <dbReference type="ARBA" id="ARBA00004141"/>
    </source>
</evidence>
<dbReference type="InterPro" id="IPR004761">
    <property type="entry name" value="Spore_GerAB"/>
</dbReference>
<reference evidence="9 10" key="1">
    <citation type="submission" date="2019-08" db="EMBL/GenBank/DDBJ databases">
        <title>Bacillus genomes from the desert of Cuatro Cienegas, Coahuila.</title>
        <authorList>
            <person name="Olmedo-Alvarez G."/>
        </authorList>
    </citation>
    <scope>NUCLEOTIDE SEQUENCE [LARGE SCALE GENOMIC DNA]</scope>
    <source>
        <strain evidence="9 10">CH446_14T</strain>
    </source>
</reference>
<evidence type="ECO:0000256" key="8">
    <source>
        <dbReference type="SAM" id="Phobius"/>
    </source>
</evidence>
<keyword evidence="5 8" id="KW-0812">Transmembrane</keyword>
<evidence type="ECO:0000313" key="9">
    <source>
        <dbReference type="EMBL" id="TYS47803.1"/>
    </source>
</evidence>
<keyword evidence="7 8" id="KW-0472">Membrane</keyword>
<feature type="transmembrane region" description="Helical" evidence="8">
    <location>
        <begin position="305"/>
        <end position="322"/>
    </location>
</feature>
<feature type="transmembrane region" description="Helical" evidence="8">
    <location>
        <begin position="141"/>
        <end position="163"/>
    </location>
</feature>
<keyword evidence="6 8" id="KW-1133">Transmembrane helix</keyword>
<feature type="transmembrane region" description="Helical" evidence="8">
    <location>
        <begin position="41"/>
        <end position="61"/>
    </location>
</feature>
<evidence type="ECO:0000256" key="6">
    <source>
        <dbReference type="ARBA" id="ARBA00022989"/>
    </source>
</evidence>
<proteinExistence type="inferred from homology"/>
<evidence type="ECO:0000313" key="10">
    <source>
        <dbReference type="Proteomes" id="UP000322139"/>
    </source>
</evidence>
<comment type="subcellular location">
    <subcellularLocation>
        <location evidence="1">Membrane</location>
        <topology evidence="1">Multi-pass membrane protein</topology>
    </subcellularLocation>
</comment>
<feature type="transmembrane region" description="Helical" evidence="8">
    <location>
        <begin position="81"/>
        <end position="105"/>
    </location>
</feature>
<feature type="transmembrane region" description="Helical" evidence="8">
    <location>
        <begin position="271"/>
        <end position="293"/>
    </location>
</feature>
<feature type="transmembrane region" description="Helical" evidence="8">
    <location>
        <begin position="334"/>
        <end position="357"/>
    </location>
</feature>
<evidence type="ECO:0000256" key="3">
    <source>
        <dbReference type="ARBA" id="ARBA00022448"/>
    </source>
</evidence>
<comment type="caution">
    <text evidence="9">The sequence shown here is derived from an EMBL/GenBank/DDBJ whole genome shotgun (WGS) entry which is preliminary data.</text>
</comment>
<feature type="transmembrane region" description="Helical" evidence="8">
    <location>
        <begin position="12"/>
        <end position="35"/>
    </location>
</feature>
<evidence type="ECO:0000256" key="2">
    <source>
        <dbReference type="ARBA" id="ARBA00007998"/>
    </source>
</evidence>